<evidence type="ECO:0000256" key="1">
    <source>
        <dbReference type="SAM" id="Phobius"/>
    </source>
</evidence>
<keyword evidence="1" id="KW-1133">Transmembrane helix</keyword>
<name>A0A0A2TI55_9BACI</name>
<keyword evidence="3" id="KW-1185">Reference proteome</keyword>
<accession>A0A0A2TI55</accession>
<dbReference type="EMBL" id="AVBF01000009">
    <property type="protein sequence ID" value="KGP73746.1"/>
    <property type="molecule type" value="Genomic_DNA"/>
</dbReference>
<keyword evidence="1" id="KW-0812">Transmembrane</keyword>
<evidence type="ECO:0000313" key="2">
    <source>
        <dbReference type="EMBL" id="KGP73746.1"/>
    </source>
</evidence>
<dbReference type="AlphaFoldDB" id="A0A0A2TI55"/>
<keyword evidence="1" id="KW-0472">Membrane</keyword>
<reference evidence="2 3" key="1">
    <citation type="journal article" date="2015" name="Stand. Genomic Sci.">
        <title>High quality draft genome sequence of the moderately halophilic bacterium Pontibacillus yanchengensis Y32(T) and comparison among Pontibacillus genomes.</title>
        <authorList>
            <person name="Huang J."/>
            <person name="Qiao Z.X."/>
            <person name="Tang J.W."/>
            <person name="Wang G."/>
        </authorList>
    </citation>
    <scope>NUCLEOTIDE SEQUENCE [LARGE SCALE GENOMIC DNA]</scope>
    <source>
        <strain evidence="2 3">Y32</strain>
    </source>
</reference>
<feature type="transmembrane region" description="Helical" evidence="1">
    <location>
        <begin position="136"/>
        <end position="154"/>
    </location>
</feature>
<proteinExistence type="predicted"/>
<evidence type="ECO:0000313" key="3">
    <source>
        <dbReference type="Proteomes" id="UP000030147"/>
    </source>
</evidence>
<protein>
    <submittedName>
        <fullName evidence="2">Uncharacterized protein</fullName>
    </submittedName>
</protein>
<organism evidence="2 3">
    <name type="scientific">Pontibacillus yanchengensis Y32</name>
    <dbReference type="NCBI Taxonomy" id="1385514"/>
    <lineage>
        <taxon>Bacteria</taxon>
        <taxon>Bacillati</taxon>
        <taxon>Bacillota</taxon>
        <taxon>Bacilli</taxon>
        <taxon>Bacillales</taxon>
        <taxon>Bacillaceae</taxon>
        <taxon>Pontibacillus</taxon>
    </lineage>
</organism>
<dbReference type="Proteomes" id="UP000030147">
    <property type="component" value="Unassembled WGS sequence"/>
</dbReference>
<comment type="caution">
    <text evidence="2">The sequence shown here is derived from an EMBL/GenBank/DDBJ whole genome shotgun (WGS) entry which is preliminary data.</text>
</comment>
<gene>
    <name evidence="2" type="ORF">N782_02260</name>
</gene>
<sequence length="174" mass="20460">MGLLLFLTPYFFVKYAHFYPNGYDYQQKSLHLEIYKLDEKGEVEETFIKDNPTPTVVEKESGEKNYVPLRGYISDIKGWYENVSLALGLVLVAIVLAVIPNNFLKQVLRLSPDLHEEVRNDFPRFYKFIRKTGEPTFYKVILIGVSSFALYWVWNQYPLEYVVQVDLFLNTLKK</sequence>
<feature type="transmembrane region" description="Helical" evidence="1">
    <location>
        <begin position="79"/>
        <end position="99"/>
    </location>
</feature>